<dbReference type="GO" id="GO:0003774">
    <property type="term" value="F:cytoskeletal motor activity"/>
    <property type="evidence" value="ECO:0007669"/>
    <property type="project" value="InterPro"/>
</dbReference>
<dbReference type="Gene3D" id="2.30.330.10">
    <property type="entry name" value="SpoA-like"/>
    <property type="match status" value="1"/>
</dbReference>
<keyword evidence="9" id="KW-0282">Flagellum</keyword>
<evidence type="ECO:0000256" key="5">
    <source>
        <dbReference type="ARBA" id="ARBA00022779"/>
    </source>
</evidence>
<accession>A0A1G6U0S0</accession>
<evidence type="ECO:0000256" key="2">
    <source>
        <dbReference type="ARBA" id="ARBA00009226"/>
    </source>
</evidence>
<evidence type="ECO:0000259" key="8">
    <source>
        <dbReference type="Pfam" id="PF01052"/>
    </source>
</evidence>
<feature type="compositionally biased region" description="Low complexity" evidence="7">
    <location>
        <begin position="173"/>
        <end position="190"/>
    </location>
</feature>
<dbReference type="PRINTS" id="PR00956">
    <property type="entry name" value="FLGMOTORFLIN"/>
</dbReference>
<dbReference type="PANTHER" id="PTHR43484">
    <property type="match status" value="1"/>
</dbReference>
<dbReference type="InterPro" id="IPR036429">
    <property type="entry name" value="SpoA-like_sf"/>
</dbReference>
<evidence type="ECO:0000256" key="3">
    <source>
        <dbReference type="ARBA" id="ARBA00022475"/>
    </source>
</evidence>
<proteinExistence type="inferred from homology"/>
<name>A0A1G6U0S0_9ACTN</name>
<organism evidence="9 10">
    <name type="scientific">Nocardioides lianchengensis</name>
    <dbReference type="NCBI Taxonomy" id="1045774"/>
    <lineage>
        <taxon>Bacteria</taxon>
        <taxon>Bacillati</taxon>
        <taxon>Actinomycetota</taxon>
        <taxon>Actinomycetes</taxon>
        <taxon>Propionibacteriales</taxon>
        <taxon>Nocardioidaceae</taxon>
        <taxon>Nocardioides</taxon>
    </lineage>
</organism>
<evidence type="ECO:0000313" key="9">
    <source>
        <dbReference type="EMBL" id="SDD34913.1"/>
    </source>
</evidence>
<dbReference type="AlphaFoldDB" id="A0A1G6U0S0"/>
<dbReference type="SUPFAM" id="SSF101801">
    <property type="entry name" value="Surface presentation of antigens (SPOA)"/>
    <property type="match status" value="1"/>
</dbReference>
<protein>
    <submittedName>
        <fullName evidence="9">Flagellar motor switch protein FliN/FliY</fullName>
    </submittedName>
</protein>
<dbReference type="EMBL" id="FMZM01000007">
    <property type="protein sequence ID" value="SDD34913.1"/>
    <property type="molecule type" value="Genomic_DNA"/>
</dbReference>
<evidence type="ECO:0000256" key="1">
    <source>
        <dbReference type="ARBA" id="ARBA00004413"/>
    </source>
</evidence>
<dbReference type="GO" id="GO:0006935">
    <property type="term" value="P:chemotaxis"/>
    <property type="evidence" value="ECO:0007669"/>
    <property type="project" value="UniProtKB-KW"/>
</dbReference>
<keyword evidence="3" id="KW-1003">Cell membrane</keyword>
<evidence type="ECO:0000256" key="4">
    <source>
        <dbReference type="ARBA" id="ARBA00022500"/>
    </source>
</evidence>
<feature type="region of interest" description="Disordered" evidence="7">
    <location>
        <begin position="168"/>
        <end position="190"/>
    </location>
</feature>
<dbReference type="InterPro" id="IPR001172">
    <property type="entry name" value="FliN_T3SS_HrcQb"/>
</dbReference>
<gene>
    <name evidence="9" type="ORF">SAMN05421872_107266</name>
</gene>
<keyword evidence="10" id="KW-1185">Reference proteome</keyword>
<dbReference type="InterPro" id="IPR051469">
    <property type="entry name" value="FliN/MopA/SpaO"/>
</dbReference>
<dbReference type="InterPro" id="IPR012826">
    <property type="entry name" value="FliN"/>
</dbReference>
<dbReference type="GO" id="GO:0005886">
    <property type="term" value="C:plasma membrane"/>
    <property type="evidence" value="ECO:0007669"/>
    <property type="project" value="UniProtKB-SubCell"/>
</dbReference>
<evidence type="ECO:0000256" key="6">
    <source>
        <dbReference type="ARBA" id="ARBA00023136"/>
    </source>
</evidence>
<keyword evidence="6" id="KW-0472">Membrane</keyword>
<evidence type="ECO:0000313" key="10">
    <source>
        <dbReference type="Proteomes" id="UP000199034"/>
    </source>
</evidence>
<dbReference type="Proteomes" id="UP000199034">
    <property type="component" value="Unassembled WGS sequence"/>
</dbReference>
<dbReference type="GO" id="GO:0071973">
    <property type="term" value="P:bacterial-type flagellum-dependent cell motility"/>
    <property type="evidence" value="ECO:0007669"/>
    <property type="project" value="InterPro"/>
</dbReference>
<dbReference type="GO" id="GO:0009425">
    <property type="term" value="C:bacterial-type flagellum basal body"/>
    <property type="evidence" value="ECO:0007669"/>
    <property type="project" value="InterPro"/>
</dbReference>
<comment type="similarity">
    <text evidence="2">Belongs to the FliN/MopA/SpaO family.</text>
</comment>
<dbReference type="InterPro" id="IPR001543">
    <property type="entry name" value="FliN-like_C"/>
</dbReference>
<dbReference type="NCBIfam" id="TIGR02480">
    <property type="entry name" value="fliN"/>
    <property type="match status" value="1"/>
</dbReference>
<comment type="subcellular location">
    <subcellularLocation>
        <location evidence="1">Cell membrane</location>
        <topology evidence="1">Peripheral membrane protein</topology>
        <orientation evidence="1">Cytoplasmic side</orientation>
    </subcellularLocation>
</comment>
<keyword evidence="9" id="KW-0969">Cilium</keyword>
<dbReference type="Pfam" id="PF01052">
    <property type="entry name" value="FliMN_C"/>
    <property type="match status" value="1"/>
</dbReference>
<dbReference type="STRING" id="1045774.SAMN05421872_107266"/>
<evidence type="ECO:0000256" key="7">
    <source>
        <dbReference type="SAM" id="MobiDB-lite"/>
    </source>
</evidence>
<sequence>MTAMTPDLDPRLSSLLAAAADAVAPLLPAADELAPGDPQPATEHITDLFAGAAVAGLTGPLRGMIGVLVGRDLVDALKDTPLGSLDLAAAAQPALDAAAEVLGCSVNKARQVTLDTVDAELGDDLWAVPLIGMTISGALLVPTSVLAAAAGVELPESEVLDVVDAVEAETSDSPEAVATTTATSEAPAAAGPVADLGDAALYDTADHEAYDEPTALPPGRPALALPPTARLRPIAGGRGIEMLHGVEMEVTVELGRTRMPVRELLALAPGAVLELDRAAGSPADLLVNGRLIARGEVVVVDEDFGLRVTEIINDESAAS</sequence>
<dbReference type="PANTHER" id="PTHR43484:SF1">
    <property type="entry name" value="FLAGELLAR MOTOR SWITCH PROTEIN FLIN"/>
    <property type="match status" value="1"/>
</dbReference>
<feature type="domain" description="Flagellar motor switch protein FliN-like C-terminal" evidence="8">
    <location>
        <begin position="242"/>
        <end position="312"/>
    </location>
</feature>
<keyword evidence="5" id="KW-0283">Flagellar rotation</keyword>
<keyword evidence="4" id="KW-0145">Chemotaxis</keyword>
<reference evidence="9 10" key="1">
    <citation type="submission" date="2016-10" db="EMBL/GenBank/DDBJ databases">
        <authorList>
            <person name="de Groot N.N."/>
        </authorList>
    </citation>
    <scope>NUCLEOTIDE SEQUENCE [LARGE SCALE GENOMIC DNA]</scope>
    <source>
        <strain evidence="9 10">CGMCC 4.6858</strain>
    </source>
</reference>
<keyword evidence="9" id="KW-0966">Cell projection</keyword>